<dbReference type="WBParaSite" id="L893_g28264.t1">
    <property type="protein sequence ID" value="L893_g28264.t1"/>
    <property type="gene ID" value="L893_g28264"/>
</dbReference>
<organism evidence="2 3">
    <name type="scientific">Steinernema glaseri</name>
    <dbReference type="NCBI Taxonomy" id="37863"/>
    <lineage>
        <taxon>Eukaryota</taxon>
        <taxon>Metazoa</taxon>
        <taxon>Ecdysozoa</taxon>
        <taxon>Nematoda</taxon>
        <taxon>Chromadorea</taxon>
        <taxon>Rhabditida</taxon>
        <taxon>Tylenchina</taxon>
        <taxon>Panagrolaimomorpha</taxon>
        <taxon>Strongyloidoidea</taxon>
        <taxon>Steinernematidae</taxon>
        <taxon>Steinernema</taxon>
    </lineage>
</organism>
<evidence type="ECO:0000313" key="3">
    <source>
        <dbReference type="WBParaSite" id="L893_g28264.t1"/>
    </source>
</evidence>
<protein>
    <submittedName>
        <fullName evidence="3">Uncharacterized protein</fullName>
    </submittedName>
</protein>
<name>A0A1I7ZP90_9BILA</name>
<feature type="compositionally biased region" description="Low complexity" evidence="1">
    <location>
        <begin position="1"/>
        <end position="13"/>
    </location>
</feature>
<keyword evidence="2" id="KW-1185">Reference proteome</keyword>
<dbReference type="Proteomes" id="UP000095287">
    <property type="component" value="Unplaced"/>
</dbReference>
<sequence length="118" mass="12746">MLALSRGAPWRRPGAGRGTFPGPVPGRRRCSEPGGQVTCARIVVRRRRPLGRVARVSEVTLAARPGAWSIARRLVADALRLRQFSCVASRQATSVIVSSTTTIFCSSASCLEPQAFRI</sequence>
<dbReference type="AlphaFoldDB" id="A0A1I7ZP90"/>
<evidence type="ECO:0000256" key="1">
    <source>
        <dbReference type="SAM" id="MobiDB-lite"/>
    </source>
</evidence>
<proteinExistence type="predicted"/>
<evidence type="ECO:0000313" key="2">
    <source>
        <dbReference type="Proteomes" id="UP000095287"/>
    </source>
</evidence>
<reference evidence="3" key="1">
    <citation type="submission" date="2016-11" db="UniProtKB">
        <authorList>
            <consortium name="WormBaseParasite"/>
        </authorList>
    </citation>
    <scope>IDENTIFICATION</scope>
</reference>
<feature type="region of interest" description="Disordered" evidence="1">
    <location>
        <begin position="1"/>
        <end position="33"/>
    </location>
</feature>
<accession>A0A1I7ZP90</accession>